<dbReference type="Proteomes" id="UP000216943">
    <property type="component" value="Unassembled WGS sequence"/>
</dbReference>
<dbReference type="OrthoDB" id="9892290at2"/>
<feature type="signal peptide" evidence="1">
    <location>
        <begin position="1"/>
        <end position="25"/>
    </location>
</feature>
<dbReference type="AlphaFoldDB" id="A0A269TI98"/>
<sequence>MKKSTKKLLLLSSLTVAGLAVTATAVSCTFERESNPILRRQLVADNNPVYSDIMWTIYEKNASKEDGYAKIQLNPNELRAILIPATTDIEKNERYHAVNKLIRIYEENTFQDKKGTLALSQEIVNALEFSHVTFLDSSNNNKKNHLLAVKKIVGEPYSSYNFNSYMLAFDLVDEDKAITYKPTVDLPKEETFYNFRQSNYKIFYGVEISKNAFDNLISSDQSETEVDKRLETFNSIFEGQYLYEENASINVLANESSSGQATPFKKEDLSKYTFKVSLARKGYRLFSGLSDTDYYLTLHLKEGEPGVANTLRNFKIRVVY</sequence>
<organism evidence="2 3">
    <name type="scientific">Mycoplasmopsis agassizii</name>
    <dbReference type="NCBI Taxonomy" id="33922"/>
    <lineage>
        <taxon>Bacteria</taxon>
        <taxon>Bacillati</taxon>
        <taxon>Mycoplasmatota</taxon>
        <taxon>Mycoplasmoidales</taxon>
        <taxon>Metamycoplasmataceae</taxon>
        <taxon>Mycoplasmopsis</taxon>
    </lineage>
</organism>
<evidence type="ECO:0000313" key="2">
    <source>
        <dbReference type="EMBL" id="PAK21117.1"/>
    </source>
</evidence>
<protein>
    <recommendedName>
        <fullName evidence="4">Lipoprotein</fullName>
    </recommendedName>
</protein>
<feature type="chain" id="PRO_5012808946" description="Lipoprotein" evidence="1">
    <location>
        <begin position="26"/>
        <end position="320"/>
    </location>
</feature>
<dbReference type="RefSeq" id="WP_095334991.1">
    <property type="nucleotide sequence ID" value="NZ_NQNY01000012.1"/>
</dbReference>
<name>A0A269TI98_9BACT</name>
<dbReference type="PROSITE" id="PS51257">
    <property type="entry name" value="PROKAR_LIPOPROTEIN"/>
    <property type="match status" value="1"/>
</dbReference>
<evidence type="ECO:0000313" key="3">
    <source>
        <dbReference type="Proteomes" id="UP000216943"/>
    </source>
</evidence>
<keyword evidence="1" id="KW-0732">Signal</keyword>
<proteinExistence type="predicted"/>
<gene>
    <name evidence="2" type="ORF">CJJ23_03570</name>
</gene>
<accession>A0A269TI98</accession>
<evidence type="ECO:0000256" key="1">
    <source>
        <dbReference type="SAM" id="SignalP"/>
    </source>
</evidence>
<evidence type="ECO:0008006" key="4">
    <source>
        <dbReference type="Google" id="ProtNLM"/>
    </source>
</evidence>
<comment type="caution">
    <text evidence="2">The sequence shown here is derived from an EMBL/GenBank/DDBJ whole genome shotgun (WGS) entry which is preliminary data.</text>
</comment>
<dbReference type="EMBL" id="NQNY01000012">
    <property type="protein sequence ID" value="PAK21117.1"/>
    <property type="molecule type" value="Genomic_DNA"/>
</dbReference>
<reference evidence="3" key="1">
    <citation type="submission" date="2017-08" db="EMBL/GenBank/DDBJ databases">
        <authorList>
            <person name="Alvarez-Ponce D."/>
            <person name="Weitzman C.L."/>
            <person name="Tillett R.L."/>
            <person name="Sandmeier F.C."/>
            <person name="Tracy C.R."/>
        </authorList>
    </citation>
    <scope>NUCLEOTIDE SEQUENCE [LARGE SCALE GENOMIC DNA]</scope>
    <source>
        <strain evidence="3">723</strain>
    </source>
</reference>